<dbReference type="EMBL" id="CP012172">
    <property type="protein sequence ID" value="AKV74061.1"/>
    <property type="molecule type" value="Genomic_DNA"/>
</dbReference>
<dbReference type="GO" id="GO:0003700">
    <property type="term" value="F:DNA-binding transcription factor activity"/>
    <property type="evidence" value="ECO:0007669"/>
    <property type="project" value="InterPro"/>
</dbReference>
<dbReference type="GeneID" id="97613909"/>
<evidence type="ECO:0000313" key="12">
    <source>
        <dbReference type="Proteomes" id="UP000056255"/>
    </source>
</evidence>
<evidence type="ECO:0000313" key="15">
    <source>
        <dbReference type="Proteomes" id="UP000062475"/>
    </source>
</evidence>
<dbReference type="EMBL" id="CP012175">
    <property type="protein sequence ID" value="AKV80797.1"/>
    <property type="molecule type" value="Genomic_DNA"/>
</dbReference>
<dbReference type="PATRIC" id="fig|43687.5.peg.1040"/>
<evidence type="ECO:0000259" key="4">
    <source>
        <dbReference type="PROSITE" id="PS50987"/>
    </source>
</evidence>
<dbReference type="InterPro" id="IPR036388">
    <property type="entry name" value="WH-like_DNA-bd_sf"/>
</dbReference>
<dbReference type="CDD" id="cd00090">
    <property type="entry name" value="HTH_ARSR"/>
    <property type="match status" value="1"/>
</dbReference>
<dbReference type="InterPro" id="IPR011991">
    <property type="entry name" value="ArsR-like_HTH"/>
</dbReference>
<evidence type="ECO:0000256" key="1">
    <source>
        <dbReference type="ARBA" id="ARBA00023015"/>
    </source>
</evidence>
<dbReference type="Gene3D" id="1.10.10.10">
    <property type="entry name" value="Winged helix-like DNA-binding domain superfamily/Winged helix DNA-binding domain"/>
    <property type="match status" value="1"/>
</dbReference>
<reference evidence="10 12" key="3">
    <citation type="submission" date="2015-07" db="EMBL/GenBank/DDBJ databases">
        <title>Physiological, transcriptional responses and genome re-sequencing of acid resistant extremely thermoacidophilic Metallosphaera sedula SARC-M1.</title>
        <authorList>
            <person name="Ai C."/>
            <person name="McCarthy S."/>
            <person name="Eckrich V."/>
            <person name="Rudrappa D."/>
            <person name="Qiu G."/>
            <person name="Blum P."/>
        </authorList>
    </citation>
    <scope>NUCLEOTIDE SEQUENCE [LARGE SCALE GENOMIC DNA]</scope>
    <source>
        <strain evidence="10 12">SARC-M1</strain>
    </source>
</reference>
<dbReference type="InterPro" id="IPR051081">
    <property type="entry name" value="HTH_MetalResp_TranReg"/>
</dbReference>
<proteinExistence type="predicted"/>
<dbReference type="EMBL" id="CP012176">
    <property type="protein sequence ID" value="AKV83041.1"/>
    <property type="molecule type" value="Genomic_DNA"/>
</dbReference>
<evidence type="ECO:0000313" key="13">
    <source>
        <dbReference type="Proteomes" id="UP000061362"/>
    </source>
</evidence>
<dbReference type="PRINTS" id="PR00778">
    <property type="entry name" value="HTHARSR"/>
</dbReference>
<dbReference type="RefSeq" id="WP_012020960.1">
    <property type="nucleotide sequence ID" value="NZ_AP019770.1"/>
</dbReference>
<dbReference type="Proteomes" id="UP000061362">
    <property type="component" value="Chromosome"/>
</dbReference>
<evidence type="ECO:0000313" key="14">
    <source>
        <dbReference type="Proteomes" id="UP000062398"/>
    </source>
</evidence>
<name>A0A088E407_9CREN</name>
<keyword evidence="1" id="KW-0805">Transcription regulation</keyword>
<dbReference type="PANTHER" id="PTHR33154">
    <property type="entry name" value="TRANSCRIPTIONAL REGULATOR, ARSR FAMILY"/>
    <property type="match status" value="1"/>
</dbReference>
<evidence type="ECO:0000313" key="10">
    <source>
        <dbReference type="EMBL" id="AKV83041.1"/>
    </source>
</evidence>
<evidence type="ECO:0000313" key="6">
    <source>
        <dbReference type="EMBL" id="AKV74061.1"/>
    </source>
</evidence>
<dbReference type="EMBL" id="CP012174">
    <property type="protein sequence ID" value="AKV78552.1"/>
    <property type="molecule type" value="Genomic_DNA"/>
</dbReference>
<evidence type="ECO:0000256" key="3">
    <source>
        <dbReference type="ARBA" id="ARBA00023163"/>
    </source>
</evidence>
<reference evidence="5 11" key="1">
    <citation type="journal article" date="2014" name="J. Bacteriol.">
        <title>Role of an Archaeal PitA Transporter in the Copper and Arsenic Resistance of Metallosphaera sedula, an Extreme Thermoacidophile.</title>
        <authorList>
            <person name="McCarthy S."/>
            <person name="Ai C."/>
            <person name="Wheaton G."/>
            <person name="Tevatia R."/>
            <person name="Eckrich V."/>
            <person name="Kelly R."/>
            <person name="Blum P."/>
        </authorList>
    </citation>
    <scope>NUCLEOTIDE SEQUENCE [LARGE SCALE GENOMIC DNA]</scope>
    <source>
        <strain evidence="5 11">CuR1</strain>
    </source>
</reference>
<dbReference type="SMART" id="SM00418">
    <property type="entry name" value="HTH_ARSR"/>
    <property type="match status" value="1"/>
</dbReference>
<dbReference type="GO" id="GO:0003677">
    <property type="term" value="F:DNA binding"/>
    <property type="evidence" value="ECO:0007669"/>
    <property type="project" value="UniProtKB-KW"/>
</dbReference>
<evidence type="ECO:0000313" key="16">
    <source>
        <dbReference type="Proteomes" id="UP000068832"/>
    </source>
</evidence>
<evidence type="ECO:0000313" key="5">
    <source>
        <dbReference type="EMBL" id="AIM27159.1"/>
    </source>
</evidence>
<gene>
    <name evidence="5" type="ORF">HA72_1005</name>
    <name evidence="6" type="ORF">MsedA_1018</name>
    <name evidence="7" type="ORF">MsedB_1020</name>
    <name evidence="8" type="ORF">MsedC_1018</name>
    <name evidence="9" type="ORF">MsedD_1019</name>
    <name evidence="10" type="ORF">MsedE_1020</name>
</gene>
<reference evidence="13 14" key="2">
    <citation type="journal article" date="2015" name="Genome Announc.">
        <title>Complete Genome Sequences of Evolved Arsenate-Resistant Metallosphaera sedula Strains.</title>
        <authorList>
            <person name="Ai C."/>
            <person name="McCarthy S."/>
            <person name="Schackwitz W."/>
            <person name="Martin J."/>
            <person name="Lipzen A."/>
            <person name="Blum P."/>
        </authorList>
    </citation>
    <scope>NUCLEOTIDE SEQUENCE [LARGE SCALE GENOMIC DNA]</scope>
    <source>
        <strain evidence="8 14">ARS120-1</strain>
        <strain evidence="9 13">ARS120-2</strain>
        <strain evidence="6 16">ARS50-1</strain>
        <strain evidence="7 15">ARS50-2</strain>
    </source>
</reference>
<evidence type="ECO:0000313" key="8">
    <source>
        <dbReference type="EMBL" id="AKV78552.1"/>
    </source>
</evidence>
<organism evidence="5 11">
    <name type="scientific">Metallosphaera sedula</name>
    <dbReference type="NCBI Taxonomy" id="43687"/>
    <lineage>
        <taxon>Archaea</taxon>
        <taxon>Thermoproteota</taxon>
        <taxon>Thermoprotei</taxon>
        <taxon>Sulfolobales</taxon>
        <taxon>Sulfolobaceae</taxon>
        <taxon>Metallosphaera</taxon>
    </lineage>
</organism>
<dbReference type="Pfam" id="PF01022">
    <property type="entry name" value="HTH_5"/>
    <property type="match status" value="1"/>
</dbReference>
<dbReference type="InterPro" id="IPR036390">
    <property type="entry name" value="WH_DNA-bd_sf"/>
</dbReference>
<dbReference type="Proteomes" id="UP000056255">
    <property type="component" value="Chromosome"/>
</dbReference>
<dbReference type="Proteomes" id="UP000068832">
    <property type="component" value="Chromosome"/>
</dbReference>
<dbReference type="Proteomes" id="UP000062475">
    <property type="component" value="Chromosome"/>
</dbReference>
<evidence type="ECO:0000313" key="7">
    <source>
        <dbReference type="EMBL" id="AKV76301.1"/>
    </source>
</evidence>
<accession>A0A088E407</accession>
<evidence type="ECO:0000313" key="11">
    <source>
        <dbReference type="Proteomes" id="UP000029084"/>
    </source>
</evidence>
<dbReference type="Proteomes" id="UP000029084">
    <property type="component" value="Chromosome"/>
</dbReference>
<dbReference type="SUPFAM" id="SSF46785">
    <property type="entry name" value="Winged helix' DNA-binding domain"/>
    <property type="match status" value="1"/>
</dbReference>
<evidence type="ECO:0000313" key="9">
    <source>
        <dbReference type="EMBL" id="AKV80797.1"/>
    </source>
</evidence>
<dbReference type="EMBL" id="CP008822">
    <property type="protein sequence ID" value="AIM27159.1"/>
    <property type="molecule type" value="Genomic_DNA"/>
</dbReference>
<evidence type="ECO:0000256" key="2">
    <source>
        <dbReference type="ARBA" id="ARBA00023125"/>
    </source>
</evidence>
<dbReference type="AlphaFoldDB" id="A0A088E407"/>
<dbReference type="PANTHER" id="PTHR33154:SF36">
    <property type="entry name" value="TRANSCRIPTIONAL REGULATOR"/>
    <property type="match status" value="1"/>
</dbReference>
<dbReference type="OMA" id="CLRNCGV"/>
<dbReference type="EMBL" id="CP012173">
    <property type="protein sequence ID" value="AKV76301.1"/>
    <property type="molecule type" value="Genomic_DNA"/>
</dbReference>
<feature type="domain" description="HTH arsR-type" evidence="4">
    <location>
        <begin position="2"/>
        <end position="96"/>
    </location>
</feature>
<protein>
    <submittedName>
        <fullName evidence="6">ArsR family transcriptional regulator</fullName>
    </submittedName>
    <submittedName>
        <fullName evidence="5">Transcriptional regulator, ArsR family</fullName>
    </submittedName>
</protein>
<sequence length="116" mass="13024">MDNRPLILELESFFSALSDGTRLEITLYLRDHEATVQEIANALGKSQSLISHHLSCLRNCGVVNVEKRGKYSVYSLNGEAVRKIIDEAIGHVSRHSKSILSCEIVREEKGELTQTR</sequence>
<dbReference type="Proteomes" id="UP000062398">
    <property type="component" value="Chromosome"/>
</dbReference>
<dbReference type="NCBIfam" id="NF033788">
    <property type="entry name" value="HTH_metalloreg"/>
    <property type="match status" value="1"/>
</dbReference>
<keyword evidence="3" id="KW-0804">Transcription</keyword>
<keyword evidence="2" id="KW-0238">DNA-binding</keyword>
<dbReference type="InterPro" id="IPR001845">
    <property type="entry name" value="HTH_ArsR_DNA-bd_dom"/>
</dbReference>
<dbReference type="OrthoDB" id="57427at2157"/>
<dbReference type="PROSITE" id="PS50987">
    <property type="entry name" value="HTH_ARSR_2"/>
    <property type="match status" value="1"/>
</dbReference>